<dbReference type="InterPro" id="IPR001719">
    <property type="entry name" value="AP_endonuc_2"/>
</dbReference>
<evidence type="ECO:0000313" key="11">
    <source>
        <dbReference type="EMBL" id="SFD30826.1"/>
    </source>
</evidence>
<dbReference type="PROSITE" id="PS51432">
    <property type="entry name" value="AP_NUCLEASE_F2_4"/>
    <property type="match status" value="1"/>
</dbReference>
<feature type="binding site" evidence="9">
    <location>
        <position position="228"/>
    </location>
    <ligand>
        <name>Zn(2+)</name>
        <dbReference type="ChEBI" id="CHEBI:29105"/>
        <label>3</label>
    </ligand>
</feature>
<dbReference type="Gene3D" id="3.20.20.150">
    <property type="entry name" value="Divalent-metal-dependent TIM barrel enzymes"/>
    <property type="match status" value="1"/>
</dbReference>
<dbReference type="NCBIfam" id="NF002197">
    <property type="entry name" value="PRK01060.1-2"/>
    <property type="match status" value="1"/>
</dbReference>
<comment type="similarity">
    <text evidence="1 9">Belongs to the AP endonuclease 2 family.</text>
</comment>
<feature type="binding site" evidence="9">
    <location>
        <position position="178"/>
    </location>
    <ligand>
        <name>Zn(2+)</name>
        <dbReference type="ChEBI" id="CHEBI:29105"/>
        <label>2</label>
    </ligand>
</feature>
<dbReference type="STRING" id="1123397.SAMN05660831_01372"/>
<feature type="binding site" evidence="9">
    <location>
        <position position="144"/>
    </location>
    <ligand>
        <name>Zn(2+)</name>
        <dbReference type="ChEBI" id="CHEBI:29105"/>
        <label>2</label>
    </ligand>
</feature>
<dbReference type="PROSITE" id="PS00729">
    <property type="entry name" value="AP_NUCLEASE_F2_1"/>
    <property type="match status" value="1"/>
</dbReference>
<evidence type="ECO:0000256" key="3">
    <source>
        <dbReference type="ARBA" id="ARBA00022723"/>
    </source>
</evidence>
<dbReference type="EMBL" id="FOMJ01000004">
    <property type="protein sequence ID" value="SFD30826.1"/>
    <property type="molecule type" value="Genomic_DNA"/>
</dbReference>
<dbReference type="Proteomes" id="UP000198611">
    <property type="component" value="Unassembled WGS sequence"/>
</dbReference>
<keyword evidence="7 9" id="KW-0862">Zinc</keyword>
<dbReference type="GO" id="GO:0006284">
    <property type="term" value="P:base-excision repair"/>
    <property type="evidence" value="ECO:0007669"/>
    <property type="project" value="TreeGrafter"/>
</dbReference>
<dbReference type="GO" id="GO:0003906">
    <property type="term" value="F:DNA-(apurinic or apyrimidinic site) endonuclease activity"/>
    <property type="evidence" value="ECO:0007669"/>
    <property type="project" value="TreeGrafter"/>
</dbReference>
<keyword evidence="4 9" id="KW-0255">Endonuclease</keyword>
<accession>A0A1I1R914</accession>
<keyword evidence="12" id="KW-1185">Reference proteome</keyword>
<feature type="binding site" evidence="9">
    <location>
        <position position="215"/>
    </location>
    <ligand>
        <name>Zn(2+)</name>
        <dbReference type="ChEBI" id="CHEBI:29105"/>
        <label>2</label>
    </ligand>
</feature>
<dbReference type="HAMAP" id="MF_00152">
    <property type="entry name" value="Nfo"/>
    <property type="match status" value="1"/>
</dbReference>
<feature type="binding site" evidence="9">
    <location>
        <position position="66"/>
    </location>
    <ligand>
        <name>Zn(2+)</name>
        <dbReference type="ChEBI" id="CHEBI:29105"/>
        <label>1</label>
    </ligand>
</feature>
<protein>
    <recommendedName>
        <fullName evidence="9">Probable endonuclease 4</fullName>
        <ecNumber evidence="9">3.1.21.2</ecNumber>
    </recommendedName>
    <alternativeName>
        <fullName evidence="9">Endodeoxyribonuclease IV</fullName>
    </alternativeName>
    <alternativeName>
        <fullName evidence="9">Endonuclease IV</fullName>
    </alternativeName>
</protein>
<dbReference type="GO" id="GO:0008833">
    <property type="term" value="F:deoxyribonuclease IV (phage-T4-induced) activity"/>
    <property type="evidence" value="ECO:0007669"/>
    <property type="project" value="UniProtKB-UniRule"/>
</dbReference>
<reference evidence="11 12" key="1">
    <citation type="submission" date="2016-10" db="EMBL/GenBank/DDBJ databases">
        <authorList>
            <person name="de Groot N.N."/>
        </authorList>
    </citation>
    <scope>NUCLEOTIDE SEQUENCE [LARGE SCALE GENOMIC DNA]</scope>
    <source>
        <strain evidence="11 12">HL3</strain>
    </source>
</reference>
<feature type="domain" description="Xylose isomerase-like TIM barrel" evidence="10">
    <location>
        <begin position="20"/>
        <end position="277"/>
    </location>
</feature>
<comment type="function">
    <text evidence="9">Endonuclease IV plays a role in DNA repair. It cleaves phosphodiester bonds at apurinic or apyrimidinic (AP) sites, generating a 3'-hydroxyl group and a 5'-terminal sugar phosphate.</text>
</comment>
<evidence type="ECO:0000256" key="6">
    <source>
        <dbReference type="ARBA" id="ARBA00022801"/>
    </source>
</evidence>
<dbReference type="InterPro" id="IPR018246">
    <property type="entry name" value="AP_endonuc_F2_Zn_BS"/>
</dbReference>
<dbReference type="GO" id="GO:0008081">
    <property type="term" value="F:phosphoric diester hydrolase activity"/>
    <property type="evidence" value="ECO:0007669"/>
    <property type="project" value="TreeGrafter"/>
</dbReference>
<dbReference type="GO" id="GO:0008270">
    <property type="term" value="F:zinc ion binding"/>
    <property type="evidence" value="ECO:0007669"/>
    <property type="project" value="UniProtKB-UniRule"/>
</dbReference>
<keyword evidence="2 9" id="KW-0540">Nuclease</keyword>
<comment type="cofactor">
    <cofactor evidence="9">
        <name>Zn(2+)</name>
        <dbReference type="ChEBI" id="CHEBI:29105"/>
    </cofactor>
    <text evidence="9">Binds 3 Zn(2+) ions.</text>
</comment>
<dbReference type="PANTHER" id="PTHR21445">
    <property type="entry name" value="ENDONUCLEASE IV ENDODEOXYRIBONUCLEASE IV"/>
    <property type="match status" value="1"/>
</dbReference>
<dbReference type="RefSeq" id="WP_093428025.1">
    <property type="nucleotide sequence ID" value="NZ_FOMJ01000004.1"/>
</dbReference>
<dbReference type="FunFam" id="3.20.20.150:FF:000001">
    <property type="entry name" value="Probable endonuclease 4"/>
    <property type="match status" value="1"/>
</dbReference>
<evidence type="ECO:0000256" key="2">
    <source>
        <dbReference type="ARBA" id="ARBA00022722"/>
    </source>
</evidence>
<dbReference type="GO" id="GO:0003677">
    <property type="term" value="F:DNA binding"/>
    <property type="evidence" value="ECO:0007669"/>
    <property type="project" value="InterPro"/>
</dbReference>
<dbReference type="AlphaFoldDB" id="A0A1I1R914"/>
<dbReference type="InterPro" id="IPR036237">
    <property type="entry name" value="Xyl_isomerase-like_sf"/>
</dbReference>
<feature type="binding site" evidence="9">
    <location>
        <position position="230"/>
    </location>
    <ligand>
        <name>Zn(2+)</name>
        <dbReference type="ChEBI" id="CHEBI:29105"/>
        <label>3</label>
    </ligand>
</feature>
<evidence type="ECO:0000256" key="5">
    <source>
        <dbReference type="ARBA" id="ARBA00022763"/>
    </source>
</evidence>
<dbReference type="EC" id="3.1.21.2" evidence="9"/>
<evidence type="ECO:0000256" key="8">
    <source>
        <dbReference type="ARBA" id="ARBA00023204"/>
    </source>
</evidence>
<evidence type="ECO:0000313" key="12">
    <source>
        <dbReference type="Proteomes" id="UP000198611"/>
    </source>
</evidence>
<keyword evidence="5 9" id="KW-0227">DNA damage</keyword>
<gene>
    <name evidence="9" type="primary">nfo</name>
    <name evidence="11" type="ORF">SAMN05660831_01372</name>
</gene>
<feature type="binding site" evidence="9">
    <location>
        <position position="181"/>
    </location>
    <ligand>
        <name>Zn(2+)</name>
        <dbReference type="ChEBI" id="CHEBI:29105"/>
        <label>3</label>
    </ligand>
</feature>
<dbReference type="InterPro" id="IPR013022">
    <property type="entry name" value="Xyl_isomerase-like_TIM-brl"/>
</dbReference>
<keyword evidence="8 9" id="KW-0234">DNA repair</keyword>
<proteinExistence type="inferred from homology"/>
<organism evidence="11 12">
    <name type="scientific">Thiohalospira halophila DSM 15071</name>
    <dbReference type="NCBI Taxonomy" id="1123397"/>
    <lineage>
        <taxon>Bacteria</taxon>
        <taxon>Pseudomonadati</taxon>
        <taxon>Pseudomonadota</taxon>
        <taxon>Gammaproteobacteria</taxon>
        <taxon>Thiohalospirales</taxon>
        <taxon>Thiohalospiraceae</taxon>
        <taxon>Thiohalospira</taxon>
    </lineage>
</organism>
<evidence type="ECO:0000256" key="9">
    <source>
        <dbReference type="HAMAP-Rule" id="MF_00152"/>
    </source>
</evidence>
<evidence type="ECO:0000259" key="10">
    <source>
        <dbReference type="Pfam" id="PF01261"/>
    </source>
</evidence>
<feature type="binding site" evidence="9">
    <location>
        <position position="260"/>
    </location>
    <ligand>
        <name>Zn(2+)</name>
        <dbReference type="ChEBI" id="CHEBI:29105"/>
        <label>2</label>
    </ligand>
</feature>
<evidence type="ECO:0000256" key="1">
    <source>
        <dbReference type="ARBA" id="ARBA00005340"/>
    </source>
</evidence>
<keyword evidence="3 9" id="KW-0479">Metal-binding</keyword>
<dbReference type="CDD" id="cd00019">
    <property type="entry name" value="AP2Ec"/>
    <property type="match status" value="1"/>
</dbReference>
<dbReference type="SUPFAM" id="SSF51658">
    <property type="entry name" value="Xylose isomerase-like"/>
    <property type="match status" value="1"/>
</dbReference>
<name>A0A1I1R914_9GAMM</name>
<keyword evidence="6 9" id="KW-0378">Hydrolase</keyword>
<dbReference type="PANTHER" id="PTHR21445:SF0">
    <property type="entry name" value="APURINIC-APYRIMIDINIC ENDONUCLEASE"/>
    <property type="match status" value="1"/>
</dbReference>
<dbReference type="OrthoDB" id="9805666at2"/>
<dbReference type="Pfam" id="PF01261">
    <property type="entry name" value="AP_endonuc_2"/>
    <property type="match status" value="1"/>
</dbReference>
<evidence type="ECO:0000256" key="7">
    <source>
        <dbReference type="ARBA" id="ARBA00022833"/>
    </source>
</evidence>
<dbReference type="SMART" id="SM00518">
    <property type="entry name" value="AP2Ec"/>
    <property type="match status" value="1"/>
</dbReference>
<feature type="binding site" evidence="9">
    <location>
        <position position="144"/>
    </location>
    <ligand>
        <name>Zn(2+)</name>
        <dbReference type="ChEBI" id="CHEBI:29105"/>
        <label>1</label>
    </ligand>
</feature>
<feature type="binding site" evidence="9">
    <location>
        <position position="106"/>
    </location>
    <ligand>
        <name>Zn(2+)</name>
        <dbReference type="ChEBI" id="CHEBI:29105"/>
        <label>1</label>
    </ligand>
</feature>
<sequence>MQLGAHVSAAGGIENAPDRGKAIGADCIQVFTRNQRQWKAKPVTNAEAKAFREHRSADGIGAVMSHASYLLNPGTPDPDKRAKTVGALEAEMERCHQLGIEYLNFHPGAHTGAGEEAGLDNIAGVLDEVCANHPDKRDVTLVLENVAGQGSTLGKSFAELRAILERVFEPDRFAVCIDTAHAFAAGYALHTEEGWEAMWEEFHRELGMDRLVAFHLNDSKVPFDSRKDRHELIGRGYIGADAFRRLVTDPRTRDIPGFLETPAGEAGWAEELRWLRAVAAGESPALPEIEDAGINL</sequence>
<evidence type="ECO:0000256" key="4">
    <source>
        <dbReference type="ARBA" id="ARBA00022759"/>
    </source>
</evidence>
<comment type="catalytic activity">
    <reaction evidence="9">
        <text>Endonucleolytic cleavage to 5'-phosphooligonucleotide end-products.</text>
        <dbReference type="EC" id="3.1.21.2"/>
    </reaction>
</comment>
<dbReference type="NCBIfam" id="TIGR00587">
    <property type="entry name" value="nfo"/>
    <property type="match status" value="1"/>
</dbReference>